<name>A0A2A4XDE0_9GAMM</name>
<reference evidence="2" key="1">
    <citation type="submission" date="2017-08" db="EMBL/GenBank/DDBJ databases">
        <title>A dynamic microbial community with high functional redundancy inhabits the cold, oxic subseafloor aquifer.</title>
        <authorList>
            <person name="Tully B.J."/>
            <person name="Wheat C.G."/>
            <person name="Glazer B.T."/>
            <person name="Huber J.A."/>
        </authorList>
    </citation>
    <scope>NUCLEOTIDE SEQUENCE [LARGE SCALE GENOMIC DNA]</scope>
</reference>
<evidence type="ECO:0000313" key="1">
    <source>
        <dbReference type="EMBL" id="PCI80590.1"/>
    </source>
</evidence>
<sequence length="749" mass="79727">MNAINTQRSEAIARVQQILLATVLLFSPFLASAQVATIDLSAERDFVYQDGVYSSLGESILPFVVTVHNPGTTTINAMEFTVELSANTSVGNVDSECIVSEETLIVLTCSIDELKANRTKIVDFFVDGPNSLGVGEGFAVSISSNDATVLEPDTVEATLADGDRRIRGSNLFVHLVRNIDLDINQNTVPDLDEAIMNLPASTPIDELLAREAVVDVLFIYTPAASQYLGQKLEARARAIISSANQTFRENDVAIKFKSVGLEEIPYTAIDTVILTTFDALLEKTDPAFDELDNLIITSGGDIVVMLHAVDTNVDPTCGWTTLNGTGRQGDFQSLYHQGNLLSAINVGPDCLFNLNMAPVFASNMGIARERQRSPDGGTFSFSAGYGILDGFLTLGAAIGTPSFGSAFTINRFSNPNSLCLGVDCGVDRNDVANGADAVYSLNKTRHLVSAITPTIFHVEPSAIEDKIAVLGSVYDLNVVQTSVETSAIINEFTEFVVNVTNTSSVTLSDIDIQLAHVNTGSIVEGAQYYETSSSLCTILGSKLSAAAVVVGDAIQKTGTLNCTIESIAPGASLSFNYRIQIDSTPPLIDSAGYYHEVVEVNGNPQLESLVCIPVFPNFVNANAGSSVCGAVQNLPLTFGPQSLAGLEQVATVTGNRLSVPFIRLDDGSLISAEFQITFFGEVRFELLSYQTLDSSIAPFVEARFTDAGVLSLPNLLVGGLNYDIDATLEPGSDPVKLGALNITALVSNP</sequence>
<dbReference type="EMBL" id="NVUL01000009">
    <property type="protein sequence ID" value="PCI80590.1"/>
    <property type="molecule type" value="Genomic_DNA"/>
</dbReference>
<evidence type="ECO:0000313" key="2">
    <source>
        <dbReference type="Proteomes" id="UP000218767"/>
    </source>
</evidence>
<organism evidence="1 2">
    <name type="scientific">SAR86 cluster bacterium</name>
    <dbReference type="NCBI Taxonomy" id="2030880"/>
    <lineage>
        <taxon>Bacteria</taxon>
        <taxon>Pseudomonadati</taxon>
        <taxon>Pseudomonadota</taxon>
        <taxon>Gammaproteobacteria</taxon>
        <taxon>SAR86 cluster</taxon>
    </lineage>
</organism>
<accession>A0A2A4XDE0</accession>
<protein>
    <submittedName>
        <fullName evidence="1">Uncharacterized protein</fullName>
    </submittedName>
</protein>
<gene>
    <name evidence="1" type="ORF">COB20_02870</name>
</gene>
<dbReference type="AlphaFoldDB" id="A0A2A4XDE0"/>
<proteinExistence type="predicted"/>
<dbReference type="Proteomes" id="UP000218767">
    <property type="component" value="Unassembled WGS sequence"/>
</dbReference>
<comment type="caution">
    <text evidence="1">The sequence shown here is derived from an EMBL/GenBank/DDBJ whole genome shotgun (WGS) entry which is preliminary data.</text>
</comment>